<name>A0AAU8JAR2_9CYAN</name>
<dbReference type="EMBL" id="CP159837">
    <property type="protein sequence ID" value="XCM35655.1"/>
    <property type="molecule type" value="Genomic_DNA"/>
</dbReference>
<protein>
    <submittedName>
        <fullName evidence="2">Uncharacterized protein</fullName>
    </submittedName>
</protein>
<reference evidence="2" key="1">
    <citation type="submission" date="2024-07" db="EMBL/GenBank/DDBJ databases">
        <authorList>
            <person name="Kim Y.J."/>
            <person name="Jeong J.Y."/>
        </authorList>
    </citation>
    <scope>NUCLEOTIDE SEQUENCE</scope>
    <source>
        <strain evidence="2">GIHE-MW2</strain>
    </source>
</reference>
<dbReference type="AlphaFoldDB" id="A0AAU8JAR2"/>
<evidence type="ECO:0000313" key="2">
    <source>
        <dbReference type="EMBL" id="XCM35655.1"/>
    </source>
</evidence>
<sequence length="268" mass="30732">MNKKLPIQLLIIMGILFSFWLGYLLGSNKPITPKEQVLHDKNQERQAAAEKNSELFDTILKRSYSKAIQDAKNAEKTEVLTDLWPISAENTKLVKKAKEEEEKILVLTWTSWDGYDNKVDSSMTLSREIWVTAVPQVQQFCQELNMSPSDLTLRLEQYLGLPANNGKTKFVEMWVKPADMFRPCPDPEIDDTQCNLGFTETVDPEHKQWIENLMSSSYKENGFPWTRLGYTYDWGRVDSEVGASEFIVKQGAEVTIKSVQNTAEYCSE</sequence>
<feature type="transmembrane region" description="Helical" evidence="1">
    <location>
        <begin position="7"/>
        <end position="26"/>
    </location>
</feature>
<evidence type="ECO:0000256" key="1">
    <source>
        <dbReference type="SAM" id="Phobius"/>
    </source>
</evidence>
<keyword evidence="1" id="KW-1133">Transmembrane helix</keyword>
<proteinExistence type="predicted"/>
<keyword evidence="1" id="KW-0812">Transmembrane</keyword>
<organism evidence="2">
    <name type="scientific">Planktothricoides raciborskii GIHE-MW2</name>
    <dbReference type="NCBI Taxonomy" id="2792601"/>
    <lineage>
        <taxon>Bacteria</taxon>
        <taxon>Bacillati</taxon>
        <taxon>Cyanobacteriota</taxon>
        <taxon>Cyanophyceae</taxon>
        <taxon>Oscillatoriophycideae</taxon>
        <taxon>Oscillatoriales</taxon>
        <taxon>Oscillatoriaceae</taxon>
        <taxon>Planktothricoides</taxon>
    </lineage>
</organism>
<gene>
    <name evidence="2" type="ORF">ABWT76_004348</name>
</gene>
<keyword evidence="1" id="KW-0472">Membrane</keyword>
<dbReference type="RefSeq" id="WP_054465399.1">
    <property type="nucleotide sequence ID" value="NZ_CP159837.1"/>
</dbReference>
<accession>A0AAU8JAR2</accession>